<evidence type="ECO:0000313" key="1">
    <source>
        <dbReference type="EMBL" id="CAN0204650.1"/>
    </source>
</evidence>
<gene>
    <name evidence="1" type="ORF">MRATA1EN22A_LOCUS13623</name>
</gene>
<organism evidence="1 2">
    <name type="scientific">Rangifer tarandus platyrhynchus</name>
    <name type="common">Svalbard reindeer</name>
    <dbReference type="NCBI Taxonomy" id="3082113"/>
    <lineage>
        <taxon>Eukaryota</taxon>
        <taxon>Metazoa</taxon>
        <taxon>Chordata</taxon>
        <taxon>Craniata</taxon>
        <taxon>Vertebrata</taxon>
        <taxon>Euteleostomi</taxon>
        <taxon>Mammalia</taxon>
        <taxon>Eutheria</taxon>
        <taxon>Laurasiatheria</taxon>
        <taxon>Artiodactyla</taxon>
        <taxon>Ruminantia</taxon>
        <taxon>Pecora</taxon>
        <taxon>Cervidae</taxon>
        <taxon>Odocoileinae</taxon>
        <taxon>Rangifer</taxon>
    </lineage>
</organism>
<feature type="non-terminal residue" evidence="1">
    <location>
        <position position="68"/>
    </location>
</feature>
<name>A0AC59Z422_RANTA</name>
<evidence type="ECO:0000313" key="2">
    <source>
        <dbReference type="Proteomes" id="UP001162501"/>
    </source>
</evidence>
<dbReference type="EMBL" id="OX596107">
    <property type="protein sequence ID" value="CAN0204650.1"/>
    <property type="molecule type" value="Genomic_DNA"/>
</dbReference>
<reference evidence="1" key="1">
    <citation type="submission" date="2023-05" db="EMBL/GenBank/DDBJ databases">
        <authorList>
            <consortium name="ELIXIR-Norway"/>
        </authorList>
    </citation>
    <scope>NUCLEOTIDE SEQUENCE</scope>
</reference>
<reference evidence="1" key="2">
    <citation type="submission" date="2025-03" db="EMBL/GenBank/DDBJ databases">
        <authorList>
            <consortium name="ELIXIR-Norway"/>
            <consortium name="Elixir Norway"/>
        </authorList>
    </citation>
    <scope>NUCLEOTIDE SEQUENCE</scope>
</reference>
<protein>
    <submittedName>
        <fullName evidence="1">Uncharacterized protein</fullName>
    </submittedName>
</protein>
<proteinExistence type="predicted"/>
<dbReference type="Proteomes" id="UP001162501">
    <property type="component" value="Chromosome 23"/>
</dbReference>
<sequence>MPSGPMPTLHLQSRPHWELKDPTQVGPRDAQDRRQPGVRLDCTRLRENPSRRLPASALCGLAFAPPPP</sequence>
<accession>A0AC59Z422</accession>